<dbReference type="WBParaSite" id="ECPE_0000829901-mRNA-1">
    <property type="protein sequence ID" value="ECPE_0000829901-mRNA-1"/>
    <property type="gene ID" value="ECPE_0000829901"/>
</dbReference>
<accession>A0A183AMT8</accession>
<dbReference type="PANTHER" id="PTHR13800:SF1">
    <property type="entry name" value="TRANSIENT RECEPTOR POTENTIAL CATION CHANNEL TRPM"/>
    <property type="match status" value="1"/>
</dbReference>
<reference evidence="3" key="1">
    <citation type="submission" date="2016-06" db="UniProtKB">
        <authorList>
            <consortium name="WormBaseParasite"/>
        </authorList>
    </citation>
    <scope>IDENTIFICATION</scope>
</reference>
<dbReference type="OrthoDB" id="6287881at2759"/>
<dbReference type="PANTHER" id="PTHR13800">
    <property type="entry name" value="TRANSIENT RECEPTOR POTENTIAL CATION CHANNEL, SUBFAMILY M, MEMBER 6"/>
    <property type="match status" value="1"/>
</dbReference>
<evidence type="ECO:0000313" key="2">
    <source>
        <dbReference type="Proteomes" id="UP000272942"/>
    </source>
</evidence>
<proteinExistence type="predicted"/>
<dbReference type="GO" id="GO:0030001">
    <property type="term" value="P:metal ion transport"/>
    <property type="evidence" value="ECO:0007669"/>
    <property type="project" value="TreeGrafter"/>
</dbReference>
<dbReference type="AlphaFoldDB" id="A0A183AMT8"/>
<evidence type="ECO:0000313" key="1">
    <source>
        <dbReference type="EMBL" id="VDP83143.1"/>
    </source>
</evidence>
<dbReference type="EMBL" id="UZAN01045754">
    <property type="protein sequence ID" value="VDP83143.1"/>
    <property type="molecule type" value="Genomic_DNA"/>
</dbReference>
<reference evidence="1 2" key="2">
    <citation type="submission" date="2018-11" db="EMBL/GenBank/DDBJ databases">
        <authorList>
            <consortium name="Pathogen Informatics"/>
        </authorList>
    </citation>
    <scope>NUCLEOTIDE SEQUENCE [LARGE SCALE GENOMIC DNA]</scope>
    <source>
        <strain evidence="1 2">Egypt</strain>
    </source>
</reference>
<gene>
    <name evidence="1" type="ORF">ECPE_LOCUS8273</name>
</gene>
<dbReference type="Proteomes" id="UP000272942">
    <property type="component" value="Unassembled WGS sequence"/>
</dbReference>
<keyword evidence="2" id="KW-1185">Reference proteome</keyword>
<dbReference type="GO" id="GO:0005261">
    <property type="term" value="F:monoatomic cation channel activity"/>
    <property type="evidence" value="ECO:0007669"/>
    <property type="project" value="TreeGrafter"/>
</dbReference>
<dbReference type="InterPro" id="IPR050927">
    <property type="entry name" value="TRPM"/>
</dbReference>
<evidence type="ECO:0000313" key="3">
    <source>
        <dbReference type="WBParaSite" id="ECPE_0000829901-mRNA-1"/>
    </source>
</evidence>
<sequence>MIELSNVFQQVEDNSIELWKFNMYALVVEYNKKPVAPVPLSVFQAVVEFCQFLVRLCNRSPGVAHGVKQIANKTTDIQSTITMGCAQLGDDLITESDESAKENQNDEGAQLFQFVGKRNSRQLSNAVDLTHVSTDAPGKSDFMLKMGKLAAIDDDDEDMRIARQFETNCKRNFLRKSKQVKEMTIDAGISSIKSRIEKLQAEVISVADRLEIALREAQTSFDSTTPSTPKKISKVVPISEGVTETGEQQPLPMEPHSHFSHVTHRGPRPRFPPSNPNPTIETVGLPFHTSPLAAHLDPFDQAVNSFNSEMSTWYDHSKSTDRP</sequence>
<name>A0A183AMT8_9TREM</name>
<organism evidence="3">
    <name type="scientific">Echinostoma caproni</name>
    <dbReference type="NCBI Taxonomy" id="27848"/>
    <lineage>
        <taxon>Eukaryota</taxon>
        <taxon>Metazoa</taxon>
        <taxon>Spiralia</taxon>
        <taxon>Lophotrochozoa</taxon>
        <taxon>Platyhelminthes</taxon>
        <taxon>Trematoda</taxon>
        <taxon>Digenea</taxon>
        <taxon>Plagiorchiida</taxon>
        <taxon>Echinostomata</taxon>
        <taxon>Echinostomatoidea</taxon>
        <taxon>Echinostomatidae</taxon>
        <taxon>Echinostoma</taxon>
    </lineage>
</organism>
<dbReference type="GO" id="GO:0005886">
    <property type="term" value="C:plasma membrane"/>
    <property type="evidence" value="ECO:0007669"/>
    <property type="project" value="TreeGrafter"/>
</dbReference>
<protein>
    <submittedName>
        <fullName evidence="3">CID domain-containing protein</fullName>
    </submittedName>
</protein>